<sequence length="136" mass="15365">MQSFLYVSDPVDSPILNWNVTRMSVNACIVNISSSGHDRTIKEIHHNNNCSQEEVTSFGIQTLALYCFENIVVCNYSNPVSWKNDTIEIHQLCPPHEKNLKENNDPFPLHWLLVIAGVSVLVFTAVPVICCSYKKS</sequence>
<reference evidence="2" key="2">
    <citation type="submission" date="2025-09" db="UniProtKB">
        <authorList>
            <consortium name="Ensembl"/>
        </authorList>
    </citation>
    <scope>IDENTIFICATION</scope>
</reference>
<name>A0A9J7XB16_CYPCA</name>
<evidence type="ECO:0000313" key="2">
    <source>
        <dbReference type="Ensembl" id="ENSCCRP00000104178.1"/>
    </source>
</evidence>
<dbReference type="Ensembl" id="ENSCCRT00000173300.1">
    <property type="protein sequence ID" value="ENSCCRP00000104178.1"/>
    <property type="gene ID" value="ENSCCRG00000056514.1"/>
</dbReference>
<keyword evidence="1" id="KW-0472">Membrane</keyword>
<accession>A0A9J7XB16</accession>
<reference evidence="2" key="1">
    <citation type="submission" date="2025-08" db="UniProtKB">
        <authorList>
            <consortium name="Ensembl"/>
        </authorList>
    </citation>
    <scope>IDENTIFICATION</scope>
</reference>
<protein>
    <submittedName>
        <fullName evidence="2">Uncharacterized protein</fullName>
    </submittedName>
</protein>
<evidence type="ECO:0000256" key="1">
    <source>
        <dbReference type="SAM" id="Phobius"/>
    </source>
</evidence>
<keyword evidence="1" id="KW-1133">Transmembrane helix</keyword>
<dbReference type="AlphaFoldDB" id="A0A9J7XB16"/>
<organism evidence="2 3">
    <name type="scientific">Cyprinus carpio carpio</name>
    <dbReference type="NCBI Taxonomy" id="630221"/>
    <lineage>
        <taxon>Eukaryota</taxon>
        <taxon>Metazoa</taxon>
        <taxon>Chordata</taxon>
        <taxon>Craniata</taxon>
        <taxon>Vertebrata</taxon>
        <taxon>Euteleostomi</taxon>
        <taxon>Actinopterygii</taxon>
        <taxon>Neopterygii</taxon>
        <taxon>Teleostei</taxon>
        <taxon>Ostariophysi</taxon>
        <taxon>Cypriniformes</taxon>
        <taxon>Cyprinidae</taxon>
        <taxon>Cyprininae</taxon>
        <taxon>Cyprinus</taxon>
    </lineage>
</organism>
<keyword evidence="1" id="KW-0812">Transmembrane</keyword>
<evidence type="ECO:0000313" key="3">
    <source>
        <dbReference type="Proteomes" id="UP001108240"/>
    </source>
</evidence>
<keyword evidence="3" id="KW-1185">Reference proteome</keyword>
<dbReference type="Proteomes" id="UP001108240">
    <property type="component" value="Unplaced"/>
</dbReference>
<dbReference type="GeneTree" id="ENSGT01140000282642"/>
<proteinExistence type="predicted"/>
<feature type="transmembrane region" description="Helical" evidence="1">
    <location>
        <begin position="109"/>
        <end position="133"/>
    </location>
</feature>